<feature type="compositionally biased region" description="Acidic residues" evidence="1">
    <location>
        <begin position="41"/>
        <end position="51"/>
    </location>
</feature>
<keyword evidence="3" id="KW-1185">Reference proteome</keyword>
<reference evidence="2 3" key="1">
    <citation type="submission" date="2022-01" db="EMBL/GenBank/DDBJ databases">
        <authorList>
            <person name="Xiong W."/>
            <person name="Schranz E."/>
        </authorList>
    </citation>
    <scope>NUCLEOTIDE SEQUENCE [LARGE SCALE GENOMIC DNA]</scope>
</reference>
<dbReference type="EMBL" id="CAKMRJ010000279">
    <property type="protein sequence ID" value="CAH1419348.1"/>
    <property type="molecule type" value="Genomic_DNA"/>
</dbReference>
<evidence type="ECO:0000313" key="2">
    <source>
        <dbReference type="EMBL" id="CAH1419348.1"/>
    </source>
</evidence>
<gene>
    <name evidence="2" type="ORF">LVIROSA_LOCUS6882</name>
</gene>
<dbReference type="PANTHER" id="PTHR37728">
    <property type="entry name" value="BNAA04G26730D PROTEIN"/>
    <property type="match status" value="1"/>
</dbReference>
<sequence>MWAATTLSCRVWPPATTTGSQGHFIVSARYSRPRKNINYFPEDEEDEEKEEIDSWKPEEIGDSDDVSSSVAKISGSVVLLALQKASSQKTSKQMTKKMKKKKKKEVDDKGDAITDYSGVKPLCVKSDWKDKLDELETQLHQLIHNA</sequence>
<dbReference type="Proteomes" id="UP001157418">
    <property type="component" value="Unassembled WGS sequence"/>
</dbReference>
<evidence type="ECO:0000313" key="3">
    <source>
        <dbReference type="Proteomes" id="UP001157418"/>
    </source>
</evidence>
<dbReference type="PANTHER" id="PTHR37728:SF1">
    <property type="entry name" value="OS06G0132300 PROTEIN"/>
    <property type="match status" value="1"/>
</dbReference>
<feature type="region of interest" description="Disordered" evidence="1">
    <location>
        <begin position="38"/>
        <end position="68"/>
    </location>
</feature>
<organism evidence="2 3">
    <name type="scientific">Lactuca virosa</name>
    <dbReference type="NCBI Taxonomy" id="75947"/>
    <lineage>
        <taxon>Eukaryota</taxon>
        <taxon>Viridiplantae</taxon>
        <taxon>Streptophyta</taxon>
        <taxon>Embryophyta</taxon>
        <taxon>Tracheophyta</taxon>
        <taxon>Spermatophyta</taxon>
        <taxon>Magnoliopsida</taxon>
        <taxon>eudicotyledons</taxon>
        <taxon>Gunneridae</taxon>
        <taxon>Pentapetalae</taxon>
        <taxon>asterids</taxon>
        <taxon>campanulids</taxon>
        <taxon>Asterales</taxon>
        <taxon>Asteraceae</taxon>
        <taxon>Cichorioideae</taxon>
        <taxon>Cichorieae</taxon>
        <taxon>Lactucinae</taxon>
        <taxon>Lactuca</taxon>
    </lineage>
</organism>
<proteinExistence type="predicted"/>
<protein>
    <recommendedName>
        <fullName evidence="4">Eukaryotic translation initiation factor 3 30 kDa subunit</fullName>
    </recommendedName>
</protein>
<name>A0AAU9LTT8_9ASTR</name>
<accession>A0AAU9LTT8</accession>
<comment type="caution">
    <text evidence="2">The sequence shown here is derived from an EMBL/GenBank/DDBJ whole genome shotgun (WGS) entry which is preliminary data.</text>
</comment>
<evidence type="ECO:0008006" key="4">
    <source>
        <dbReference type="Google" id="ProtNLM"/>
    </source>
</evidence>
<feature type="compositionally biased region" description="Basic residues" evidence="1">
    <location>
        <begin position="94"/>
        <end position="103"/>
    </location>
</feature>
<dbReference type="AlphaFoldDB" id="A0AAU9LTT8"/>
<evidence type="ECO:0000256" key="1">
    <source>
        <dbReference type="SAM" id="MobiDB-lite"/>
    </source>
</evidence>
<feature type="region of interest" description="Disordered" evidence="1">
    <location>
        <begin position="87"/>
        <end position="111"/>
    </location>
</feature>